<feature type="transmembrane region" description="Helical" evidence="1">
    <location>
        <begin position="43"/>
        <end position="60"/>
    </location>
</feature>
<evidence type="ECO:0000256" key="1">
    <source>
        <dbReference type="SAM" id="Phobius"/>
    </source>
</evidence>
<reference evidence="2" key="1">
    <citation type="submission" date="2017-12" db="EMBL/GenBank/DDBJ databases">
        <title>FDA dAtabase for Regulatory Grade micrObial Sequences (FDA-ARGOS): Supporting development and validation of Infectious Disease Dx tests.</title>
        <authorList>
            <person name="Hoffmann M."/>
            <person name="Allard M."/>
            <person name="Evans P."/>
            <person name="Brown E."/>
            <person name="Tallon L.J."/>
            <person name="Sadzewicz L."/>
            <person name="Sengamalay N."/>
            <person name="Ott S."/>
            <person name="Godinez A."/>
            <person name="Nagaraj S."/>
            <person name="Vavikolanu K."/>
            <person name="Aluvathingal J."/>
            <person name="Nadendla S."/>
            <person name="Hobson J."/>
            <person name="Sichtig H."/>
        </authorList>
    </citation>
    <scope>NUCLEOTIDE SEQUENCE [LARGE SCALE GENOMIC DNA]</scope>
    <source>
        <strain evidence="2">FDAARGOS_113</strain>
    </source>
</reference>
<keyword evidence="3" id="KW-1185">Reference proteome</keyword>
<keyword evidence="1" id="KW-0472">Membrane</keyword>
<gene>
    <name evidence="2" type="ORF">AL544_002265</name>
</gene>
<keyword evidence="1" id="KW-0812">Transmembrane</keyword>
<name>A0A2J9VJ47_VIBMI</name>
<comment type="caution">
    <text evidence="2">The sequence shown here is derived from an EMBL/GenBank/DDBJ whole genome shotgun (WGS) entry which is preliminary data.</text>
</comment>
<protein>
    <submittedName>
        <fullName evidence="2">Uncharacterized protein</fullName>
    </submittedName>
</protein>
<evidence type="ECO:0000313" key="2">
    <source>
        <dbReference type="EMBL" id="PNM63807.1"/>
    </source>
</evidence>
<evidence type="ECO:0000313" key="3">
    <source>
        <dbReference type="Proteomes" id="UP000053748"/>
    </source>
</evidence>
<proteinExistence type="predicted"/>
<sequence>MNYLINEPRVKSRVLCSIVLLSVGFTYPLTSYLLSFYLDAENLLAYFQISALLVAAMAYISHQLYQSAFSILNPRSVFGPEGIYELRQMYIVVVNRIGKASVWLGLYSIVFGGLVTIFIS</sequence>
<organism evidence="2 3">
    <name type="scientific">Vibrio mimicus</name>
    <dbReference type="NCBI Taxonomy" id="674"/>
    <lineage>
        <taxon>Bacteria</taxon>
        <taxon>Pseudomonadati</taxon>
        <taxon>Pseudomonadota</taxon>
        <taxon>Gammaproteobacteria</taxon>
        <taxon>Vibrionales</taxon>
        <taxon>Vibrionaceae</taxon>
        <taxon>Vibrio</taxon>
    </lineage>
</organism>
<feature type="transmembrane region" description="Helical" evidence="1">
    <location>
        <begin position="100"/>
        <end position="119"/>
    </location>
</feature>
<keyword evidence="1" id="KW-1133">Transmembrane helix</keyword>
<accession>A0A2J9VJ47</accession>
<dbReference type="Proteomes" id="UP000053748">
    <property type="component" value="Unassembled WGS sequence"/>
</dbReference>
<dbReference type="EMBL" id="LOSJ02000001">
    <property type="protein sequence ID" value="PNM63807.1"/>
    <property type="molecule type" value="Genomic_DNA"/>
</dbReference>
<feature type="transmembrane region" description="Helical" evidence="1">
    <location>
        <begin position="12"/>
        <end position="37"/>
    </location>
</feature>
<dbReference type="AlphaFoldDB" id="A0A2J9VJ47"/>